<dbReference type="AlphaFoldDB" id="A0A9N9FG23"/>
<comment type="caution">
    <text evidence="2">The sequence shown here is derived from an EMBL/GenBank/DDBJ whole genome shotgun (WGS) entry which is preliminary data.</text>
</comment>
<feature type="transmembrane region" description="Helical" evidence="1">
    <location>
        <begin position="7"/>
        <end position="27"/>
    </location>
</feature>
<feature type="transmembrane region" description="Helical" evidence="1">
    <location>
        <begin position="88"/>
        <end position="110"/>
    </location>
</feature>
<keyword evidence="1" id="KW-1133">Transmembrane helix</keyword>
<dbReference type="EMBL" id="CAJVPP010001060">
    <property type="protein sequence ID" value="CAG8531633.1"/>
    <property type="molecule type" value="Genomic_DNA"/>
</dbReference>
<keyword evidence="3" id="KW-1185">Reference proteome</keyword>
<keyword evidence="1" id="KW-0472">Membrane</keyword>
<name>A0A9N9FG23_FUNMO</name>
<protein>
    <submittedName>
        <fullName evidence="2">5294_t:CDS:1</fullName>
    </submittedName>
</protein>
<reference evidence="2" key="1">
    <citation type="submission" date="2021-06" db="EMBL/GenBank/DDBJ databases">
        <authorList>
            <person name="Kallberg Y."/>
            <person name="Tangrot J."/>
            <person name="Rosling A."/>
        </authorList>
    </citation>
    <scope>NUCLEOTIDE SEQUENCE</scope>
    <source>
        <strain evidence="2">87-6 pot B 2015</strain>
    </source>
</reference>
<sequence length="188" mass="21592">MPTLATYSLITLLFTISYTFTLLSLLLPNWLLFSTPKPFRTYTNIGLFKRCSNTIFNDECRPFPSSDYNDCEEKFFCEEWGLAVTTMILAAILGGLTWLNFVLILLGGRLRREKAWKNSSGLLLLHALFQFITIFLIAHIYTTSEKFYFGVKYDYSFIFANISACLSVLLSLTLFTNGLFSPPEYHSF</sequence>
<evidence type="ECO:0000313" key="2">
    <source>
        <dbReference type="EMBL" id="CAG8531633.1"/>
    </source>
</evidence>
<proteinExistence type="predicted"/>
<evidence type="ECO:0000256" key="1">
    <source>
        <dbReference type="SAM" id="Phobius"/>
    </source>
</evidence>
<accession>A0A9N9FG23</accession>
<feature type="transmembrane region" description="Helical" evidence="1">
    <location>
        <begin position="155"/>
        <end position="180"/>
    </location>
</feature>
<dbReference type="Gene3D" id="1.20.140.150">
    <property type="match status" value="1"/>
</dbReference>
<keyword evidence="1" id="KW-0812">Transmembrane</keyword>
<dbReference type="Proteomes" id="UP000789375">
    <property type="component" value="Unassembled WGS sequence"/>
</dbReference>
<organism evidence="2 3">
    <name type="scientific">Funneliformis mosseae</name>
    <name type="common">Endomycorrhizal fungus</name>
    <name type="synonym">Glomus mosseae</name>
    <dbReference type="NCBI Taxonomy" id="27381"/>
    <lineage>
        <taxon>Eukaryota</taxon>
        <taxon>Fungi</taxon>
        <taxon>Fungi incertae sedis</taxon>
        <taxon>Mucoromycota</taxon>
        <taxon>Glomeromycotina</taxon>
        <taxon>Glomeromycetes</taxon>
        <taxon>Glomerales</taxon>
        <taxon>Glomeraceae</taxon>
        <taxon>Funneliformis</taxon>
    </lineage>
</organism>
<feature type="transmembrane region" description="Helical" evidence="1">
    <location>
        <begin position="122"/>
        <end position="143"/>
    </location>
</feature>
<gene>
    <name evidence="2" type="ORF">FMOSSE_LOCUS5538</name>
</gene>
<evidence type="ECO:0000313" key="3">
    <source>
        <dbReference type="Proteomes" id="UP000789375"/>
    </source>
</evidence>